<gene>
    <name evidence="7" type="ORF">GCM10023153_18210</name>
</gene>
<dbReference type="Gene3D" id="3.40.640.10">
    <property type="entry name" value="Type I PLP-dependent aspartate aminotransferase-like (Major domain)"/>
    <property type="match status" value="1"/>
</dbReference>
<protein>
    <submittedName>
        <fullName evidence="7">PLP-dependent aminotransferase family protein</fullName>
    </submittedName>
</protein>
<keyword evidence="7" id="KW-0808">Transferase</keyword>
<dbReference type="SUPFAM" id="SSF53383">
    <property type="entry name" value="PLP-dependent transferases"/>
    <property type="match status" value="1"/>
</dbReference>
<comment type="caution">
    <text evidence="7">The sequence shown here is derived from an EMBL/GenBank/DDBJ whole genome shotgun (WGS) entry which is preliminary data.</text>
</comment>
<dbReference type="InterPro" id="IPR004839">
    <property type="entry name" value="Aminotransferase_I/II_large"/>
</dbReference>
<keyword evidence="2" id="KW-0663">Pyridoxal phosphate</keyword>
<sequence>MPRTPRRVDLAITVADGPAPLRHRIADAVVGELRSGRLRPGDPLPSTRALAADLSLSRGPVVAAYDELAAAGFVLSRAGSGAVVAPGADRAAAAGALSHVPAAGGEAAGIRAVTTTAPRWDLRPGRPDTTLLDAAAWRRAWRAAGTAVPGNDAGAGPSHERLRRVLADHLRRSRGVAVAPDDLLIVPGVGASLRALPVALGLVGSTVALEDPGYVEAWTAFEAEGARVAAVSVDGDGLDPAHLPRGARAVYVTPSHQYPLGARMPVTRRALLLDWARRTDSLVLEDDYDGEFRYDVSPLPALRSMPGAADHVVYIGTASKLIAPSLRVAWIAAPRRLRERLRVELESRGLVVNEATGLALAEFIASGSLATHHARVTRTYAARRAALVAAASEHLPFVVLDGVEAGLHVVLRLPDDVDDLDVVTRLDAAGVAASPLSAYAVATPVRGLVLCYAGLAETQAGAAIRAVADTLRPHIDQ</sequence>
<organism evidence="7 8">
    <name type="scientific">Ornithinibacter aureus</name>
    <dbReference type="NCBI Taxonomy" id="622664"/>
    <lineage>
        <taxon>Bacteria</taxon>
        <taxon>Bacillati</taxon>
        <taxon>Actinomycetota</taxon>
        <taxon>Actinomycetes</taxon>
        <taxon>Micrococcales</taxon>
        <taxon>Intrasporangiaceae</taxon>
        <taxon>Ornithinibacter</taxon>
    </lineage>
</organism>
<evidence type="ECO:0000259" key="6">
    <source>
        <dbReference type="PROSITE" id="PS50949"/>
    </source>
</evidence>
<dbReference type="InterPro" id="IPR015421">
    <property type="entry name" value="PyrdxlP-dep_Trfase_major"/>
</dbReference>
<keyword evidence="5" id="KW-0804">Transcription</keyword>
<dbReference type="PANTHER" id="PTHR46577:SF1">
    <property type="entry name" value="HTH-TYPE TRANSCRIPTIONAL REGULATORY PROTEIN GABR"/>
    <property type="match status" value="1"/>
</dbReference>
<proteinExistence type="inferred from homology"/>
<evidence type="ECO:0000313" key="7">
    <source>
        <dbReference type="EMBL" id="GAA4395834.1"/>
    </source>
</evidence>
<reference evidence="8" key="1">
    <citation type="journal article" date="2019" name="Int. J. Syst. Evol. Microbiol.">
        <title>The Global Catalogue of Microorganisms (GCM) 10K type strain sequencing project: providing services to taxonomists for standard genome sequencing and annotation.</title>
        <authorList>
            <consortium name="The Broad Institute Genomics Platform"/>
            <consortium name="The Broad Institute Genome Sequencing Center for Infectious Disease"/>
            <person name="Wu L."/>
            <person name="Ma J."/>
        </authorList>
    </citation>
    <scope>NUCLEOTIDE SEQUENCE [LARGE SCALE GENOMIC DNA]</scope>
    <source>
        <strain evidence="8">JCM 17738</strain>
    </source>
</reference>
<dbReference type="PANTHER" id="PTHR46577">
    <property type="entry name" value="HTH-TYPE TRANSCRIPTIONAL REGULATORY PROTEIN GABR"/>
    <property type="match status" value="1"/>
</dbReference>
<dbReference type="Pfam" id="PF00392">
    <property type="entry name" value="GntR"/>
    <property type="match status" value="1"/>
</dbReference>
<dbReference type="RefSeq" id="WP_159900345.1">
    <property type="nucleotide sequence ID" value="NZ_BAABFX010000026.1"/>
</dbReference>
<evidence type="ECO:0000256" key="2">
    <source>
        <dbReference type="ARBA" id="ARBA00022898"/>
    </source>
</evidence>
<dbReference type="InterPro" id="IPR051446">
    <property type="entry name" value="HTH_trans_reg/aminotransferase"/>
</dbReference>
<dbReference type="InterPro" id="IPR000524">
    <property type="entry name" value="Tscrpt_reg_HTH_GntR"/>
</dbReference>
<dbReference type="InterPro" id="IPR015424">
    <property type="entry name" value="PyrdxlP-dep_Trfase"/>
</dbReference>
<dbReference type="SUPFAM" id="SSF46785">
    <property type="entry name" value="Winged helix' DNA-binding domain"/>
    <property type="match status" value="1"/>
</dbReference>
<dbReference type="CDD" id="cd07377">
    <property type="entry name" value="WHTH_GntR"/>
    <property type="match status" value="1"/>
</dbReference>
<dbReference type="InterPro" id="IPR036388">
    <property type="entry name" value="WH-like_DNA-bd_sf"/>
</dbReference>
<evidence type="ECO:0000256" key="4">
    <source>
        <dbReference type="ARBA" id="ARBA00023125"/>
    </source>
</evidence>
<accession>A0ABP8JTI1</accession>
<dbReference type="PROSITE" id="PS50949">
    <property type="entry name" value="HTH_GNTR"/>
    <property type="match status" value="1"/>
</dbReference>
<keyword evidence="8" id="KW-1185">Reference proteome</keyword>
<dbReference type="Pfam" id="PF00155">
    <property type="entry name" value="Aminotran_1_2"/>
    <property type="match status" value="1"/>
</dbReference>
<keyword evidence="3" id="KW-0805">Transcription regulation</keyword>
<dbReference type="Proteomes" id="UP001500390">
    <property type="component" value="Unassembled WGS sequence"/>
</dbReference>
<comment type="similarity">
    <text evidence="1">In the C-terminal section; belongs to the class-I pyridoxal-phosphate-dependent aminotransferase family.</text>
</comment>
<evidence type="ECO:0000256" key="3">
    <source>
        <dbReference type="ARBA" id="ARBA00023015"/>
    </source>
</evidence>
<dbReference type="GO" id="GO:0008483">
    <property type="term" value="F:transaminase activity"/>
    <property type="evidence" value="ECO:0007669"/>
    <property type="project" value="UniProtKB-KW"/>
</dbReference>
<evidence type="ECO:0000313" key="8">
    <source>
        <dbReference type="Proteomes" id="UP001500390"/>
    </source>
</evidence>
<dbReference type="SMART" id="SM00345">
    <property type="entry name" value="HTH_GNTR"/>
    <property type="match status" value="1"/>
</dbReference>
<evidence type="ECO:0000256" key="5">
    <source>
        <dbReference type="ARBA" id="ARBA00023163"/>
    </source>
</evidence>
<feature type="domain" description="HTH gntR-type" evidence="6">
    <location>
        <begin position="19"/>
        <end position="87"/>
    </location>
</feature>
<keyword evidence="7" id="KW-0032">Aminotransferase</keyword>
<evidence type="ECO:0000256" key="1">
    <source>
        <dbReference type="ARBA" id="ARBA00005384"/>
    </source>
</evidence>
<dbReference type="EMBL" id="BAABFX010000026">
    <property type="protein sequence ID" value="GAA4395834.1"/>
    <property type="molecule type" value="Genomic_DNA"/>
</dbReference>
<dbReference type="CDD" id="cd00609">
    <property type="entry name" value="AAT_like"/>
    <property type="match status" value="1"/>
</dbReference>
<keyword evidence="4" id="KW-0238">DNA-binding</keyword>
<name>A0ABP8JTI1_9MICO</name>
<dbReference type="InterPro" id="IPR036390">
    <property type="entry name" value="WH_DNA-bd_sf"/>
</dbReference>
<dbReference type="Gene3D" id="1.10.10.10">
    <property type="entry name" value="Winged helix-like DNA-binding domain superfamily/Winged helix DNA-binding domain"/>
    <property type="match status" value="1"/>
</dbReference>